<dbReference type="HOGENOM" id="CLU_159472_0_0_1"/>
<accession>K5V3L2</accession>
<keyword evidence="2" id="KW-1185">Reference proteome</keyword>
<name>K5V3L2_PHACS</name>
<dbReference type="OrthoDB" id="2804335at2759"/>
<dbReference type="EMBL" id="JH930471">
    <property type="protein sequence ID" value="EKM57166.1"/>
    <property type="molecule type" value="Genomic_DNA"/>
</dbReference>
<reference evidence="1 2" key="1">
    <citation type="journal article" date="2012" name="BMC Genomics">
        <title>Comparative genomics of the white-rot fungi, Phanerochaete carnosa and P. chrysosporium, to elucidate the genetic basis of the distinct wood types they colonize.</title>
        <authorList>
            <person name="Suzuki H."/>
            <person name="MacDonald J."/>
            <person name="Syed K."/>
            <person name="Salamov A."/>
            <person name="Hori C."/>
            <person name="Aerts A."/>
            <person name="Henrissat B."/>
            <person name="Wiebenga A."/>
            <person name="vanKuyk P.A."/>
            <person name="Barry K."/>
            <person name="Lindquist E."/>
            <person name="LaButti K."/>
            <person name="Lapidus A."/>
            <person name="Lucas S."/>
            <person name="Coutinho P."/>
            <person name="Gong Y."/>
            <person name="Samejima M."/>
            <person name="Mahadevan R."/>
            <person name="Abou-Zaid M."/>
            <person name="de Vries R.P."/>
            <person name="Igarashi K."/>
            <person name="Yadav J.S."/>
            <person name="Grigoriev I.V."/>
            <person name="Master E.R."/>
        </authorList>
    </citation>
    <scope>NUCLEOTIDE SEQUENCE [LARGE SCALE GENOMIC DNA]</scope>
    <source>
        <strain evidence="1 2">HHB-10118-sp</strain>
    </source>
</reference>
<dbReference type="KEGG" id="pco:PHACADRAFT_208304"/>
<dbReference type="RefSeq" id="XP_007394987.1">
    <property type="nucleotide sequence ID" value="XM_007394925.1"/>
</dbReference>
<dbReference type="GeneID" id="18912720"/>
<proteinExistence type="predicted"/>
<gene>
    <name evidence="1" type="ORF">PHACADRAFT_208304</name>
</gene>
<evidence type="ECO:0000313" key="1">
    <source>
        <dbReference type="EMBL" id="EKM57166.1"/>
    </source>
</evidence>
<dbReference type="Proteomes" id="UP000008370">
    <property type="component" value="Unassembled WGS sequence"/>
</dbReference>
<evidence type="ECO:0000313" key="2">
    <source>
        <dbReference type="Proteomes" id="UP000008370"/>
    </source>
</evidence>
<dbReference type="InParanoid" id="K5V3L2"/>
<protein>
    <submittedName>
        <fullName evidence="1">Uncharacterized protein</fullName>
    </submittedName>
</protein>
<dbReference type="AlphaFoldDB" id="K5V3L2"/>
<organism evidence="1 2">
    <name type="scientific">Phanerochaete carnosa (strain HHB-10118-sp)</name>
    <name type="common">White-rot fungus</name>
    <name type="synonym">Peniophora carnosa</name>
    <dbReference type="NCBI Taxonomy" id="650164"/>
    <lineage>
        <taxon>Eukaryota</taxon>
        <taxon>Fungi</taxon>
        <taxon>Dikarya</taxon>
        <taxon>Basidiomycota</taxon>
        <taxon>Agaricomycotina</taxon>
        <taxon>Agaricomycetes</taxon>
        <taxon>Polyporales</taxon>
        <taxon>Phanerochaetaceae</taxon>
        <taxon>Phanerochaete</taxon>
    </lineage>
</organism>
<sequence length="130" mass="14815">MPTTGADVPQEIFGILLDTFAQTKRVSLNIEESKEMRNLMSQCSLVSKFWAGRCRPRLFFRLTLRSLEDVNTLLSLPTAVKSYIFYLHLEEIQPSVPWTHHVYCAVHDGRLSERSSLSHKLNGACTPTSF</sequence>